<dbReference type="Proteomes" id="UP000593892">
    <property type="component" value="Chromosome"/>
</dbReference>
<reference evidence="1 2" key="1">
    <citation type="submission" date="2020-10" db="EMBL/GenBank/DDBJ databases">
        <title>Complete genome sequence of Paludibaculum fermentans P105T, a facultatively anaerobic acidobacterium capable of dissimilatory Fe(III) reduction.</title>
        <authorList>
            <person name="Dedysh S.N."/>
            <person name="Beletsky A.V."/>
            <person name="Kulichevskaya I.S."/>
            <person name="Mardanov A.V."/>
            <person name="Ravin N.V."/>
        </authorList>
    </citation>
    <scope>NUCLEOTIDE SEQUENCE [LARGE SCALE GENOMIC DNA]</scope>
    <source>
        <strain evidence="1 2">P105</strain>
    </source>
</reference>
<organism evidence="1 2">
    <name type="scientific">Paludibaculum fermentans</name>
    <dbReference type="NCBI Taxonomy" id="1473598"/>
    <lineage>
        <taxon>Bacteria</taxon>
        <taxon>Pseudomonadati</taxon>
        <taxon>Acidobacteriota</taxon>
        <taxon>Terriglobia</taxon>
        <taxon>Bryobacterales</taxon>
        <taxon>Bryobacteraceae</taxon>
        <taxon>Paludibaculum</taxon>
    </lineage>
</organism>
<evidence type="ECO:0000313" key="1">
    <source>
        <dbReference type="EMBL" id="QOY85678.1"/>
    </source>
</evidence>
<dbReference type="AlphaFoldDB" id="A0A7S7NL99"/>
<dbReference type="KEGG" id="pfer:IRI77_22990"/>
<sequence length="420" mass="46255">MNWSGVFKQSALFLGIEHSFRLLSEPGTREGMKGSFFSGWLAASGNLHGWADGDPFYVNYVGHPMQGAVSGYIWVQNDGKYIDAEFGANRHYWKSRLRAAAFSAAYSFQFEAGPVSEASIGKVQGKWPQQGLVDHVITPFVGTGWMIGEDAIDRFIIKKLEAKWENPYAMVFVRGVLNPSRSLANVLRFQVPWVRDDRPGLWSPMHSAYVRELREGRISGLPPEAPPELEGEAGLSSFEFSLDAQPQFFFGSGGTGPCMGGGGEAALRMTPSWQLVAQVHGCKLNGLPQNLSGDTLSFYAGPRWNPNPTGRWSPYFHVLVGGMKVSQEEMFPALKEAVEKAAKEKGEPEVALHDLYTKEYEANGFSMAAGGGVDLRVNPAIALRLANLEYKRSWLPPANGRDYNSGLAFTVSMVLRMGTW</sequence>
<evidence type="ECO:0008006" key="3">
    <source>
        <dbReference type="Google" id="ProtNLM"/>
    </source>
</evidence>
<dbReference type="EMBL" id="CP063849">
    <property type="protein sequence ID" value="QOY85678.1"/>
    <property type="molecule type" value="Genomic_DNA"/>
</dbReference>
<accession>A0A7S7NL99</accession>
<evidence type="ECO:0000313" key="2">
    <source>
        <dbReference type="Proteomes" id="UP000593892"/>
    </source>
</evidence>
<dbReference type="RefSeq" id="WP_194447348.1">
    <property type="nucleotide sequence ID" value="NZ_CP063849.1"/>
</dbReference>
<dbReference type="InterPro" id="IPR011250">
    <property type="entry name" value="OMP/PagP_B-barrel"/>
</dbReference>
<protein>
    <recommendedName>
        <fullName evidence="3">DUF3943 domain-containing protein</fullName>
    </recommendedName>
</protein>
<name>A0A7S7NL99_PALFE</name>
<dbReference type="SUPFAM" id="SSF56925">
    <property type="entry name" value="OMPA-like"/>
    <property type="match status" value="1"/>
</dbReference>
<gene>
    <name evidence="1" type="ORF">IRI77_22990</name>
</gene>
<proteinExistence type="predicted"/>
<keyword evidence="2" id="KW-1185">Reference proteome</keyword>